<proteinExistence type="predicted"/>
<reference evidence="1 2" key="1">
    <citation type="submission" date="2020-09" db="EMBL/GenBank/DDBJ databases">
        <title>Pseudoxanthomonas sp. CAU 1598 isolated from sand of Yaerae Beach.</title>
        <authorList>
            <person name="Kim W."/>
        </authorList>
    </citation>
    <scope>NUCLEOTIDE SEQUENCE [LARGE SCALE GENOMIC DNA]</scope>
    <source>
        <strain evidence="1 2">CAU 1598</strain>
    </source>
</reference>
<organism evidence="1 2">
    <name type="scientific">Pseudomarimonas arenosa</name>
    <dbReference type="NCBI Taxonomy" id="2774145"/>
    <lineage>
        <taxon>Bacteria</taxon>
        <taxon>Pseudomonadati</taxon>
        <taxon>Pseudomonadota</taxon>
        <taxon>Gammaproteobacteria</taxon>
        <taxon>Lysobacterales</taxon>
        <taxon>Lysobacteraceae</taxon>
        <taxon>Pseudomarimonas</taxon>
    </lineage>
</organism>
<evidence type="ECO:0000313" key="1">
    <source>
        <dbReference type="EMBL" id="MBD8527453.1"/>
    </source>
</evidence>
<dbReference type="SUPFAM" id="SSF102114">
    <property type="entry name" value="Radical SAM enzymes"/>
    <property type="match status" value="1"/>
</dbReference>
<protein>
    <submittedName>
        <fullName evidence="1">Uncharacterized protein</fullName>
    </submittedName>
</protein>
<evidence type="ECO:0000313" key="2">
    <source>
        <dbReference type="Proteomes" id="UP000613768"/>
    </source>
</evidence>
<dbReference type="AlphaFoldDB" id="A0AAW3ZP01"/>
<sequence length="201" mass="22535">MTSNAPAPRPEAVAFKEFDRLAQESNGDPIPRPLWLNLRLDQWSLSGNGLDLLLLEAERLGKRFDRDRDVLGICCRCEQLPPWDDFNSLIDSLSRRFHFSVRPPAEKLLQVAQPGSDQARSLWQQQGWKLELAPPWFEPGESSRCDVLPLGPAARASLGGIRFENEADPDTYRAALQAGRLAIARRLHGSAAPIAYVPAWR</sequence>
<dbReference type="InterPro" id="IPR058240">
    <property type="entry name" value="rSAM_sf"/>
</dbReference>
<accession>A0AAW3ZP01</accession>
<gene>
    <name evidence="1" type="ORF">IFO71_17050</name>
</gene>
<dbReference type="RefSeq" id="WP_225444738.1">
    <property type="nucleotide sequence ID" value="NZ_JACYTR010000052.1"/>
</dbReference>
<keyword evidence="2" id="KW-1185">Reference proteome</keyword>
<comment type="caution">
    <text evidence="1">The sequence shown here is derived from an EMBL/GenBank/DDBJ whole genome shotgun (WGS) entry which is preliminary data.</text>
</comment>
<dbReference type="EMBL" id="JACYTR010000052">
    <property type="protein sequence ID" value="MBD8527453.1"/>
    <property type="molecule type" value="Genomic_DNA"/>
</dbReference>
<dbReference type="Proteomes" id="UP000613768">
    <property type="component" value="Unassembled WGS sequence"/>
</dbReference>
<name>A0AAW3ZP01_9GAMM</name>